<dbReference type="InterPro" id="IPR013863">
    <property type="entry name" value="VID27_C"/>
</dbReference>
<feature type="repeat" description="PPR" evidence="3">
    <location>
        <begin position="442"/>
        <end position="476"/>
    </location>
</feature>
<dbReference type="PROSITE" id="PS51375">
    <property type="entry name" value="PPR"/>
    <property type="match status" value="7"/>
</dbReference>
<dbReference type="PANTHER" id="PTHR47936:SF1">
    <property type="entry name" value="PENTATRICOPEPTIDE REPEAT-CONTAINING PROTEIN GUN1, CHLOROPLASTIC"/>
    <property type="match status" value="1"/>
</dbReference>
<feature type="repeat" description="PPR" evidence="3">
    <location>
        <begin position="477"/>
        <end position="511"/>
    </location>
</feature>
<feature type="repeat" description="PPR" evidence="3">
    <location>
        <begin position="407"/>
        <end position="441"/>
    </location>
</feature>
<name>A0A9Q1KR38_9CARY</name>
<proteinExistence type="inferred from homology"/>
<evidence type="ECO:0000256" key="2">
    <source>
        <dbReference type="ARBA" id="ARBA00022737"/>
    </source>
</evidence>
<feature type="repeat" description="PPR" evidence="3">
    <location>
        <begin position="372"/>
        <end position="406"/>
    </location>
</feature>
<feature type="repeat" description="PPR" evidence="3">
    <location>
        <begin position="299"/>
        <end position="333"/>
    </location>
</feature>
<dbReference type="AlphaFoldDB" id="A0A9Q1KR38"/>
<comment type="caution">
    <text evidence="5">The sequence shown here is derived from an EMBL/GenBank/DDBJ whole genome shotgun (WGS) entry which is preliminary data.</text>
</comment>
<dbReference type="Pfam" id="PF12854">
    <property type="entry name" value="PPR_1"/>
    <property type="match status" value="1"/>
</dbReference>
<dbReference type="GO" id="GO:0009507">
    <property type="term" value="C:chloroplast"/>
    <property type="evidence" value="ECO:0007669"/>
    <property type="project" value="TreeGrafter"/>
</dbReference>
<evidence type="ECO:0000256" key="3">
    <source>
        <dbReference type="PROSITE-ProRule" id="PRU00708"/>
    </source>
</evidence>
<keyword evidence="6" id="KW-1185">Reference proteome</keyword>
<dbReference type="Pfam" id="PF08553">
    <property type="entry name" value="VID27"/>
    <property type="match status" value="1"/>
</dbReference>
<evidence type="ECO:0000256" key="1">
    <source>
        <dbReference type="ARBA" id="ARBA00007626"/>
    </source>
</evidence>
<evidence type="ECO:0000313" key="5">
    <source>
        <dbReference type="EMBL" id="KAJ8447399.1"/>
    </source>
</evidence>
<evidence type="ECO:0000313" key="6">
    <source>
        <dbReference type="Proteomes" id="UP001153076"/>
    </source>
</evidence>
<sequence>MWWRSSIHSIVRQYKHNPFAYSAYRTFLCYYPPMLNSYKVCSAQIHLPGNEYFVFSLPLRRFSTERVTNDDVMVEGYNRHGIMEEKPVCNADTVYMAITANVGCDKNMEEVLGQMGVPLTTELVIDILHRLRFDEKVAFRFFMWAGGQENYHHEYQVYNEMIDILSSTKFKLKQFRIVCDTLDYMKRNGKKSVPVDVLLGILKKYTEKHLSQVKKCSRKKKRIRVKTQPEVNALNLLLEALCKCCLVETAEITFKKVKSRIEPDVNTFNILFFGWCRVRNPTKGMKILEEMASMGYNPDSFTYNTAIDTFCGEGMMNEASEIFKFMKRKSSISSSPTAKTYAIMILALAKSDRVEECFTVVGDMIQSGCLPDVSTFKELIQGMCLAGKVEEAYRFLEEMAKKGFPPDIVTYNCFLKVLCDNKMVTEALRLYGKMIGVGCMPSVHTFNMLIEMFFAIGDHDGAFETWDEIDNRGCYRDTNTYCVMIEGLFGCDKIDGACFLLEEVVNKGIKLPYQKFDLFLMHLSATGNLHAIHSLSEHMKSFYNPGMARRRNEFYHGIHGKAVCVKFDCRSVATSANYSFSALKKMILMRGETDMMLISPLMVGKSDVSGLHQLDIETGKIYSGCNEYHRIHGKDVCVKLDRGSAAKRANSSFSALKKAIWMRGEMDMMLISPLMLANPDVSGLHQLDSETGKIEHGPESCLSQLPYVALDPGASVLKGQWALTFSVLNIRLHSKTSMRQAMTAFPGLGSPMTHVDVTYDGKWVMDTTNTYTKKEFSVRVGNRISAPRLLKSTPQTLIWRAQTANSMVTDDGEEEHHIVYRLENSDESIVDGRFMHEKSVVRGSPDASLVVATPILDPASNSAVPFM</sequence>
<reference evidence="5" key="1">
    <citation type="submission" date="2022-04" db="EMBL/GenBank/DDBJ databases">
        <title>Carnegiea gigantea Genome sequencing and assembly v2.</title>
        <authorList>
            <person name="Copetti D."/>
            <person name="Sanderson M.J."/>
            <person name="Burquez A."/>
            <person name="Wojciechowski M.F."/>
        </authorList>
    </citation>
    <scope>NUCLEOTIDE SEQUENCE</scope>
    <source>
        <strain evidence="5">SGP5-SGP5p</strain>
        <tissue evidence="5">Aerial part</tissue>
    </source>
</reference>
<comment type="similarity">
    <text evidence="1">Belongs to the PPR family. P subfamily.</text>
</comment>
<dbReference type="InterPro" id="IPR011990">
    <property type="entry name" value="TPR-like_helical_dom_sf"/>
</dbReference>
<dbReference type="EMBL" id="JAKOGI010000038">
    <property type="protein sequence ID" value="KAJ8447399.1"/>
    <property type="molecule type" value="Genomic_DNA"/>
</dbReference>
<feature type="repeat" description="PPR" evidence="3">
    <location>
        <begin position="264"/>
        <end position="298"/>
    </location>
</feature>
<gene>
    <name evidence="5" type="ORF">Cgig2_019393</name>
</gene>
<dbReference type="NCBIfam" id="TIGR00756">
    <property type="entry name" value="PPR"/>
    <property type="match status" value="6"/>
</dbReference>
<dbReference type="InterPro" id="IPR002885">
    <property type="entry name" value="PPR_rpt"/>
</dbReference>
<accession>A0A9Q1KR38</accession>
<dbReference type="OrthoDB" id="185373at2759"/>
<dbReference type="PANTHER" id="PTHR47936">
    <property type="entry name" value="PPR_LONG DOMAIN-CONTAINING PROTEIN"/>
    <property type="match status" value="1"/>
</dbReference>
<protein>
    <recommendedName>
        <fullName evidence="4">Vacuolar import/degradation Vid27 C-terminal domain-containing protein</fullName>
    </recommendedName>
</protein>
<dbReference type="Gene3D" id="1.25.40.10">
    <property type="entry name" value="Tetratricopeptide repeat domain"/>
    <property type="match status" value="3"/>
</dbReference>
<dbReference type="Proteomes" id="UP001153076">
    <property type="component" value="Unassembled WGS sequence"/>
</dbReference>
<dbReference type="GO" id="GO:0010019">
    <property type="term" value="P:chloroplast-nucleus signaling pathway"/>
    <property type="evidence" value="ECO:0007669"/>
    <property type="project" value="TreeGrafter"/>
</dbReference>
<organism evidence="5 6">
    <name type="scientific">Carnegiea gigantea</name>
    <dbReference type="NCBI Taxonomy" id="171969"/>
    <lineage>
        <taxon>Eukaryota</taxon>
        <taxon>Viridiplantae</taxon>
        <taxon>Streptophyta</taxon>
        <taxon>Embryophyta</taxon>
        <taxon>Tracheophyta</taxon>
        <taxon>Spermatophyta</taxon>
        <taxon>Magnoliopsida</taxon>
        <taxon>eudicotyledons</taxon>
        <taxon>Gunneridae</taxon>
        <taxon>Pentapetalae</taxon>
        <taxon>Caryophyllales</taxon>
        <taxon>Cactineae</taxon>
        <taxon>Cactaceae</taxon>
        <taxon>Cactoideae</taxon>
        <taxon>Echinocereeae</taxon>
        <taxon>Carnegiea</taxon>
    </lineage>
</organism>
<dbReference type="Pfam" id="PF13041">
    <property type="entry name" value="PPR_2"/>
    <property type="match status" value="2"/>
</dbReference>
<dbReference type="GO" id="GO:0031930">
    <property type="term" value="P:mitochondria-nucleus signaling pathway"/>
    <property type="evidence" value="ECO:0007669"/>
    <property type="project" value="TreeGrafter"/>
</dbReference>
<feature type="domain" description="Vacuolar import/degradation Vid27 C-terminal" evidence="4">
    <location>
        <begin position="718"/>
        <end position="771"/>
    </location>
</feature>
<feature type="repeat" description="PPR" evidence="3">
    <location>
        <begin position="337"/>
        <end position="371"/>
    </location>
</feature>
<evidence type="ECO:0000259" key="4">
    <source>
        <dbReference type="Pfam" id="PF08553"/>
    </source>
</evidence>
<keyword evidence="2" id="KW-0677">Repeat</keyword>